<feature type="compositionally biased region" description="Polar residues" evidence="1">
    <location>
        <begin position="1"/>
        <end position="13"/>
    </location>
</feature>
<feature type="compositionally biased region" description="Acidic residues" evidence="1">
    <location>
        <begin position="306"/>
        <end position="321"/>
    </location>
</feature>
<feature type="compositionally biased region" description="Polar residues" evidence="1">
    <location>
        <begin position="84"/>
        <end position="98"/>
    </location>
</feature>
<proteinExistence type="predicted"/>
<name>A0A2T3AGN1_9PEZI</name>
<feature type="compositionally biased region" description="Polar residues" evidence="1">
    <location>
        <begin position="272"/>
        <end position="289"/>
    </location>
</feature>
<feature type="region of interest" description="Disordered" evidence="1">
    <location>
        <begin position="1"/>
        <end position="198"/>
    </location>
</feature>
<feature type="compositionally biased region" description="Polar residues" evidence="1">
    <location>
        <begin position="46"/>
        <end position="64"/>
    </location>
</feature>
<keyword evidence="3" id="KW-1185">Reference proteome</keyword>
<accession>A0A2T3AGN1</accession>
<evidence type="ECO:0000256" key="1">
    <source>
        <dbReference type="SAM" id="MobiDB-lite"/>
    </source>
</evidence>
<dbReference type="EMBL" id="KZ678391">
    <property type="protein sequence ID" value="PSR97394.1"/>
    <property type="molecule type" value="Genomic_DNA"/>
</dbReference>
<sequence>MPLQKSFSEQSRFPRQRQDQWRKSKTYAGAGHTHQAPPPRPPIPASATTKSKLQQFQYSKSASDGTPGLAPRSGGASSDPLDNGASSNKSNTPGNRPQEQADSRDGSYSTPVSRLAWQDLMGAVDVEDQNKNNTSPDERLEWHNGGDESDATISPIVPRRAKKRARSSSPVASPAMDKHKPPAVNVSKLKQALQSPDADPALDLWDRFVSDGPNSKTPLGVTNPALAQLMVSSSPRPPKMAGEIATTRGGSNLRRAMSCGTHWPKRRRVDTASESGLTINRGNSKSSMVNALLETVNDEINKSDDVTQEEEEEEEEEEEQENIGMDSPSFRRQRSPSLPEDAPEPAGKHQQPSPAAPATMAKQPLANGQQYPKTPIWDYGDDDFGDIDESTLWELDASLLSCQAEVRSPAVLDQTPVAPHLTKPGKSRQAPLHDDFDDLDDDLDDALLVVAEEMMADIAENKSSANDPPIPAKAVHLDGRTIENDDLYGDDFGGDFDFEAVELAATQSAGHKAAPIMPVRSIR</sequence>
<feature type="region of interest" description="Disordered" evidence="1">
    <location>
        <begin position="232"/>
        <end position="377"/>
    </location>
</feature>
<organism evidence="2 3">
    <name type="scientific">Coniella lustricola</name>
    <dbReference type="NCBI Taxonomy" id="2025994"/>
    <lineage>
        <taxon>Eukaryota</taxon>
        <taxon>Fungi</taxon>
        <taxon>Dikarya</taxon>
        <taxon>Ascomycota</taxon>
        <taxon>Pezizomycotina</taxon>
        <taxon>Sordariomycetes</taxon>
        <taxon>Sordariomycetidae</taxon>
        <taxon>Diaporthales</taxon>
        <taxon>Schizoparmaceae</taxon>
        <taxon>Coniella</taxon>
    </lineage>
</organism>
<reference evidence="2 3" key="1">
    <citation type="journal article" date="2018" name="Mycol. Prog.">
        <title>Coniella lustricola, a new species from submerged detritus.</title>
        <authorList>
            <person name="Raudabaugh D.B."/>
            <person name="Iturriaga T."/>
            <person name="Carver A."/>
            <person name="Mondo S."/>
            <person name="Pangilinan J."/>
            <person name="Lipzen A."/>
            <person name="He G."/>
            <person name="Amirebrahimi M."/>
            <person name="Grigoriev I.V."/>
            <person name="Miller A.N."/>
        </authorList>
    </citation>
    <scope>NUCLEOTIDE SEQUENCE [LARGE SCALE GENOMIC DNA]</scope>
    <source>
        <strain evidence="2 3">B22-T-1</strain>
    </source>
</reference>
<feature type="region of interest" description="Disordered" evidence="1">
    <location>
        <begin position="411"/>
        <end position="432"/>
    </location>
</feature>
<protein>
    <submittedName>
        <fullName evidence="2">Uncharacterized protein</fullName>
    </submittedName>
</protein>
<gene>
    <name evidence="2" type="ORF">BD289DRAFT_100583</name>
</gene>
<feature type="compositionally biased region" description="Basic and acidic residues" evidence="1">
    <location>
        <begin position="136"/>
        <end position="146"/>
    </location>
</feature>
<dbReference type="Proteomes" id="UP000241462">
    <property type="component" value="Unassembled WGS sequence"/>
</dbReference>
<evidence type="ECO:0000313" key="3">
    <source>
        <dbReference type="Proteomes" id="UP000241462"/>
    </source>
</evidence>
<dbReference type="STRING" id="2025994.A0A2T3AGN1"/>
<dbReference type="InParanoid" id="A0A2T3AGN1"/>
<dbReference type="OrthoDB" id="6513042at2759"/>
<dbReference type="AlphaFoldDB" id="A0A2T3AGN1"/>
<evidence type="ECO:0000313" key="2">
    <source>
        <dbReference type="EMBL" id="PSR97394.1"/>
    </source>
</evidence>